<dbReference type="EMBL" id="CM043028">
    <property type="protein sequence ID" value="KAI4586468.1"/>
    <property type="molecule type" value="Genomic_DNA"/>
</dbReference>
<protein>
    <submittedName>
        <fullName evidence="1">Uncharacterized protein</fullName>
    </submittedName>
</protein>
<evidence type="ECO:0000313" key="1">
    <source>
        <dbReference type="EMBL" id="KAI4586468.1"/>
    </source>
</evidence>
<comment type="caution">
    <text evidence="1">The sequence shown here is derived from an EMBL/GenBank/DDBJ whole genome shotgun (WGS) entry which is preliminary data.</text>
</comment>
<sequence>MVLEDVNTSSAETQASLLDTANVISYAWNLCTVKDFGSHIRAMRVARGNPQLLATAQRCITTGVSVRSAQQLSSHFGGTALAATKAAHIGRGVFSGIFIGLDVYSLVKDAQDLQEGAKTASAENMRQEAQELEKELEELTWIYESLQ</sequence>
<dbReference type="Proteomes" id="UP001057279">
    <property type="component" value="Linkage Group LG03"/>
</dbReference>
<evidence type="ECO:0000313" key="2">
    <source>
        <dbReference type="Proteomes" id="UP001057279"/>
    </source>
</evidence>
<name>A0ACB9V9Q8_9CETA</name>
<gene>
    <name evidence="1" type="ORF">MJG53_004255</name>
</gene>
<organism evidence="1 2">
    <name type="scientific">Ovis ammon polii x Ovis aries</name>
    <dbReference type="NCBI Taxonomy" id="2918886"/>
    <lineage>
        <taxon>Eukaryota</taxon>
        <taxon>Metazoa</taxon>
        <taxon>Chordata</taxon>
        <taxon>Craniata</taxon>
        <taxon>Vertebrata</taxon>
        <taxon>Euteleostomi</taxon>
        <taxon>Mammalia</taxon>
        <taxon>Eutheria</taxon>
        <taxon>Laurasiatheria</taxon>
        <taxon>Artiodactyla</taxon>
        <taxon>Ruminantia</taxon>
        <taxon>Pecora</taxon>
        <taxon>Bovidae</taxon>
        <taxon>Caprinae</taxon>
        <taxon>Ovis</taxon>
    </lineage>
</organism>
<reference evidence="1" key="1">
    <citation type="submission" date="2022-03" db="EMBL/GenBank/DDBJ databases">
        <title>Genomic analyses of argali, domestic sheep and their hybrids provide insights into chromosomal evolution, heterosis and genetic basis of agronomic traits.</title>
        <authorList>
            <person name="Li M."/>
        </authorList>
    </citation>
    <scope>NUCLEOTIDE SEQUENCE</scope>
    <source>
        <strain evidence="1">F1 hybrid</strain>
    </source>
</reference>
<accession>A0ACB9V9Q8</accession>
<proteinExistence type="predicted"/>
<keyword evidence="2" id="KW-1185">Reference proteome</keyword>